<dbReference type="InterPro" id="IPR019080">
    <property type="entry name" value="YqaJ_viral_recombinase"/>
</dbReference>
<evidence type="ECO:0000313" key="2">
    <source>
        <dbReference type="EMBL" id="KAG9442868.1"/>
    </source>
</evidence>
<evidence type="ECO:0000313" key="3">
    <source>
        <dbReference type="Proteomes" id="UP000825729"/>
    </source>
</evidence>
<accession>A0AAV7E246</accession>
<dbReference type="Proteomes" id="UP000825729">
    <property type="component" value="Unassembled WGS sequence"/>
</dbReference>
<feature type="domain" description="EF-hand" evidence="1">
    <location>
        <begin position="436"/>
        <end position="469"/>
    </location>
</feature>
<dbReference type="GO" id="GO:0006281">
    <property type="term" value="P:DNA repair"/>
    <property type="evidence" value="ECO:0007669"/>
    <property type="project" value="UniProtKB-ARBA"/>
</dbReference>
<dbReference type="PANTHER" id="PTHR46609:SF4">
    <property type="entry name" value="RESTRICTION ENDONUCLEASE, TYPE II-LIKE SUPERFAMILY PROTEIN"/>
    <property type="match status" value="1"/>
</dbReference>
<dbReference type="Pfam" id="PF09588">
    <property type="entry name" value="YqaJ"/>
    <property type="match status" value="1"/>
</dbReference>
<proteinExistence type="predicted"/>
<dbReference type="PANTHER" id="PTHR46609">
    <property type="entry name" value="EXONUCLEASE, PHAGE-TYPE/RECB, C-TERMINAL DOMAIN-CONTAINING PROTEIN"/>
    <property type="match status" value="1"/>
</dbReference>
<dbReference type="Gene3D" id="3.90.320.10">
    <property type="match status" value="1"/>
</dbReference>
<dbReference type="InterPro" id="IPR002048">
    <property type="entry name" value="EF_hand_dom"/>
</dbReference>
<dbReference type="EMBL" id="JAINDJ010000007">
    <property type="protein sequence ID" value="KAG9442868.1"/>
    <property type="molecule type" value="Genomic_DNA"/>
</dbReference>
<reference evidence="2 3" key="1">
    <citation type="submission" date="2021-07" db="EMBL/GenBank/DDBJ databases">
        <title>The Aristolochia fimbriata genome: insights into angiosperm evolution, floral development and chemical biosynthesis.</title>
        <authorList>
            <person name="Jiao Y."/>
        </authorList>
    </citation>
    <scope>NUCLEOTIDE SEQUENCE [LARGE SCALE GENOMIC DNA]</scope>
    <source>
        <strain evidence="2">IBCAS-2021</strain>
        <tissue evidence="2">Leaf</tissue>
    </source>
</reference>
<dbReference type="PROSITE" id="PS50222">
    <property type="entry name" value="EF_HAND_2"/>
    <property type="match status" value="1"/>
</dbReference>
<keyword evidence="3" id="KW-1185">Reference proteome</keyword>
<dbReference type="InterPro" id="IPR051703">
    <property type="entry name" value="NF-kappa-B_Signaling_Reg"/>
</dbReference>
<name>A0AAV7E246_ARIFI</name>
<dbReference type="GO" id="GO:0005509">
    <property type="term" value="F:calcium ion binding"/>
    <property type="evidence" value="ECO:0007669"/>
    <property type="project" value="InterPro"/>
</dbReference>
<protein>
    <recommendedName>
        <fullName evidence="1">EF-hand domain-containing protein</fullName>
    </recommendedName>
</protein>
<dbReference type="CDD" id="cd22343">
    <property type="entry name" value="PDDEXK_lambda_exonuclease-like"/>
    <property type="match status" value="1"/>
</dbReference>
<dbReference type="InterPro" id="IPR011335">
    <property type="entry name" value="Restrct_endonuc-II-like"/>
</dbReference>
<dbReference type="InterPro" id="IPR011604">
    <property type="entry name" value="PDDEXK-like_dom_sf"/>
</dbReference>
<dbReference type="AlphaFoldDB" id="A0AAV7E246"/>
<gene>
    <name evidence="2" type="ORF">H6P81_018722</name>
</gene>
<sequence>MYKKHRSKWGQMSRGMPQGCISGIGSIAKIMSPLVFTPLTGANQNGIWSKFDPREGRFLMQLVKALLSINWGVSSRPKLQSSRDYASNNSQNSRYIGPSGIIISSLSQIHCNPFSGMSRYFCSLTRSTVTSENCSISQSGGSQHRFKNWQENRKHKLTASTFSGAIGFWPHRRVQLWQEKVGLIAPFNEEIITGWSNIKEAVALEKYKLITGNSVYFSDFRIYNEGNNEDDWLAASPDGLLDHAVHGLSFGGVLEIKCPFFKGEMYRALPWSRLPFHCMPQAQGLMEILNRDWMDLYCWTPNGSSLFRIFRDKEYWNLVRSALSDFWWKHVQPAKVLCLKDPSRDLFEVVKPFKPSDRHELWPDILRASKRLVDESHLLVREVHGDLRPFAENIHRPPYGWNNSGFLSHLVHLLREDGASDKPIDSAVLSRMKQFREMNKLKKLALKADVDKSGTIDYVEFITTTMHRH</sequence>
<organism evidence="2 3">
    <name type="scientific">Aristolochia fimbriata</name>
    <name type="common">White veined hardy Dutchman's pipe vine</name>
    <dbReference type="NCBI Taxonomy" id="158543"/>
    <lineage>
        <taxon>Eukaryota</taxon>
        <taxon>Viridiplantae</taxon>
        <taxon>Streptophyta</taxon>
        <taxon>Embryophyta</taxon>
        <taxon>Tracheophyta</taxon>
        <taxon>Spermatophyta</taxon>
        <taxon>Magnoliopsida</taxon>
        <taxon>Magnoliidae</taxon>
        <taxon>Piperales</taxon>
        <taxon>Aristolochiaceae</taxon>
        <taxon>Aristolochia</taxon>
    </lineage>
</organism>
<evidence type="ECO:0000259" key="1">
    <source>
        <dbReference type="PROSITE" id="PS50222"/>
    </source>
</evidence>
<comment type="caution">
    <text evidence="2">The sequence shown here is derived from an EMBL/GenBank/DDBJ whole genome shotgun (WGS) entry which is preliminary data.</text>
</comment>
<dbReference type="InterPro" id="IPR018247">
    <property type="entry name" value="EF_Hand_1_Ca_BS"/>
</dbReference>
<dbReference type="SUPFAM" id="SSF52980">
    <property type="entry name" value="Restriction endonuclease-like"/>
    <property type="match status" value="1"/>
</dbReference>
<dbReference type="PROSITE" id="PS00018">
    <property type="entry name" value="EF_HAND_1"/>
    <property type="match status" value="1"/>
</dbReference>